<dbReference type="SUPFAM" id="SSF52540">
    <property type="entry name" value="P-loop containing nucleoside triphosphate hydrolases"/>
    <property type="match status" value="4"/>
</dbReference>
<dbReference type="InterPro" id="IPR011545">
    <property type="entry name" value="DEAD/DEAH_box_helicase_dom"/>
</dbReference>
<dbReference type="OrthoDB" id="9804325at2"/>
<dbReference type="NCBIfam" id="TIGR00580">
    <property type="entry name" value="mfd"/>
    <property type="match status" value="1"/>
</dbReference>
<sequence>MNIIEFFDQNYDVQRFQSSFSKRERHLLTGLSGTSKALILANAYENHPDKYVVITDSQFHANELYDELSSLISEDQLYQFFSDDNVFAEFALASKDRLAYRLEALNFLLDSSATGFLVVPFMALRSQLPSPDQYLENYLLLTVGDEYELSLLTALLGRAGYEKTQRVMSPGEFSQRGDILDVYPLEAKHPIRVEFFGDEVDTIRTFDVETQRSIETLEVLEIYPASDIILTDAEFTKGVTLLSVLTEKIDDDKAKSYFDELISASTNHYLHKDLRQFIEFFYEKPHSLLDYFPKGTPLFIDDFQKINEMNHKIDLELADFTLSEQTLNHYLKGQSYLLDSISKIRNYKPATFLSNFQKGLGNIKFDGLHHFNQHSMQQFFGQMELFYTEVDRYVNQEFTVVLAVPSEKLRKSLKEIELPIQEVSPQDIQKGRINLVDLTLSNGFVFIDEKLVVITDSEIFGKVRKKKARRLNITNAERLKDYNELEVGDYVVHKNHGIGKYLGIETIEIDGMHRDYLTIQYQNNDTISIPVDHVDMLSKYTAGEGKTPKINKLNDGRWRRTMTSVSKQVEDISEDLIKLYAKRQSQKGYAFAVDDENQEEFDNGFSYPETADQLRSIDEIKHDMELSRPMDRLLVGDVGFGKTEVAMRAAFKAINDGKQVAVLVPTTVLAEQHYTSMSERFVNFGVNVAVLSRFQTKNQQEEILAKLRKGRIDLIIGTHRLLSKDVTFFDLGLMIIDEEQRFGVKHKERLKTLKSQVDVLTLTATPIPRTLHMSMLGIRDLSVIETPPTNRYPVQTYVMENNEGVIRDAVLREISRGGQVFYVHNRVDSIEQKVSQLEALIPEARIAFIHGQMGEVQLENTLLDFIAGDYDVLVATTIIETGVDIPNANILFIENADMMGLSQLYQLRGRVGRTNRVAYAYFMYRPEKILSEISEKRLEAIKGFTELGSGFKIAMRDLSIRGAGNLLGAEQSGFIDSVGFDLYAQLLEEAVQKRLGQSDIKRKSNAEISLGLDAFIPGYYISDERQKIEIYKRIRQIDGRKDYEALQEEMVDRFGEYPDEVAYLLEIGLLKSFCDNALIEKIDKLKFEISIDMEKAAHSIYDPQEYFEALSKTNLKASVGEIRGRMNFKFKIENKKMVAILSELMNFTAALSDLRDKHETKKNKA</sequence>
<name>A0A7X2D1P9_9LACT</name>
<keyword evidence="13" id="KW-1185">Reference proteome</keyword>
<dbReference type="GO" id="GO:0016787">
    <property type="term" value="F:hydrolase activity"/>
    <property type="evidence" value="ECO:0007669"/>
    <property type="project" value="UniProtKB-KW"/>
</dbReference>
<dbReference type="Pfam" id="PF03461">
    <property type="entry name" value="TRCF"/>
    <property type="match status" value="1"/>
</dbReference>
<dbReference type="SMART" id="SM00487">
    <property type="entry name" value="DEXDc"/>
    <property type="match status" value="1"/>
</dbReference>
<dbReference type="Proteomes" id="UP000439550">
    <property type="component" value="Unassembled WGS sequence"/>
</dbReference>
<comment type="function">
    <text evidence="9">Couples transcription and DNA repair by recognizing RNA polymerase (RNAP) stalled at DNA lesions. Mediates ATP-dependent release of RNAP and its truncated transcript from the DNA, and recruitment of nucleotide excision repair machinery to the damaged site.</text>
</comment>
<dbReference type="GO" id="GO:0000716">
    <property type="term" value="P:transcription-coupled nucleotide-excision repair, DNA damage recognition"/>
    <property type="evidence" value="ECO:0007669"/>
    <property type="project" value="UniProtKB-UniRule"/>
</dbReference>
<dbReference type="Gene3D" id="2.40.10.170">
    <property type="match status" value="1"/>
</dbReference>
<keyword evidence="3 9" id="KW-0227">DNA damage</keyword>
<evidence type="ECO:0000256" key="2">
    <source>
        <dbReference type="ARBA" id="ARBA00022741"/>
    </source>
</evidence>
<dbReference type="InterPro" id="IPR005118">
    <property type="entry name" value="TRCF_C"/>
</dbReference>
<comment type="caution">
    <text evidence="12">The sequence shown here is derived from an EMBL/GenBank/DDBJ whole genome shotgun (WGS) entry which is preliminary data.</text>
</comment>
<dbReference type="PANTHER" id="PTHR47964:SF1">
    <property type="entry name" value="ATP-DEPENDENT DNA HELICASE HOMOLOG RECG, CHLOROPLASTIC"/>
    <property type="match status" value="1"/>
</dbReference>
<evidence type="ECO:0000256" key="9">
    <source>
        <dbReference type="HAMAP-Rule" id="MF_00969"/>
    </source>
</evidence>
<protein>
    <recommendedName>
        <fullName evidence="9">Transcription-repair-coupling factor</fullName>
        <shortName evidence="9">TRCF</shortName>
        <ecNumber evidence="9">3.6.4.-</ecNumber>
    </recommendedName>
</protein>
<organism evidence="12 13">
    <name type="scientific">Lactococcus hircilactis</name>
    <dbReference type="NCBI Taxonomy" id="1494462"/>
    <lineage>
        <taxon>Bacteria</taxon>
        <taxon>Bacillati</taxon>
        <taxon>Bacillota</taxon>
        <taxon>Bacilli</taxon>
        <taxon>Lactobacillales</taxon>
        <taxon>Streptococcaceae</taxon>
        <taxon>Lactococcus</taxon>
    </lineage>
</organism>
<keyword evidence="7 9" id="KW-0238">DNA-binding</keyword>
<dbReference type="InterPro" id="IPR037235">
    <property type="entry name" value="TRCF-like_C_D7"/>
</dbReference>
<feature type="domain" description="Helicase C-terminal" evidence="11">
    <location>
        <begin position="805"/>
        <end position="959"/>
    </location>
</feature>
<evidence type="ECO:0000256" key="1">
    <source>
        <dbReference type="ARBA" id="ARBA00022490"/>
    </source>
</evidence>
<evidence type="ECO:0000256" key="7">
    <source>
        <dbReference type="ARBA" id="ARBA00023125"/>
    </source>
</evidence>
<evidence type="ECO:0000256" key="6">
    <source>
        <dbReference type="ARBA" id="ARBA00022840"/>
    </source>
</evidence>
<evidence type="ECO:0000313" key="12">
    <source>
        <dbReference type="EMBL" id="MQW39682.1"/>
    </source>
</evidence>
<dbReference type="Pfam" id="PF00270">
    <property type="entry name" value="DEAD"/>
    <property type="match status" value="1"/>
</dbReference>
<comment type="similarity">
    <text evidence="9">In the N-terminal section; belongs to the UvrB family.</text>
</comment>
<dbReference type="InterPro" id="IPR047112">
    <property type="entry name" value="RecG/Mfd"/>
</dbReference>
<evidence type="ECO:0000256" key="4">
    <source>
        <dbReference type="ARBA" id="ARBA00022801"/>
    </source>
</evidence>
<dbReference type="RefSeq" id="WP_153496346.1">
    <property type="nucleotide sequence ID" value="NZ_CBCRWP010000006.1"/>
</dbReference>
<comment type="similarity">
    <text evidence="9">In the C-terminal section; belongs to the helicase family. RecG subfamily.</text>
</comment>
<keyword evidence="1 9" id="KW-0963">Cytoplasm</keyword>
<dbReference type="PANTHER" id="PTHR47964">
    <property type="entry name" value="ATP-DEPENDENT DNA HELICASE HOMOLOG RECG, CHLOROPLASTIC"/>
    <property type="match status" value="1"/>
</dbReference>
<dbReference type="Pfam" id="PF00271">
    <property type="entry name" value="Helicase_C"/>
    <property type="match status" value="1"/>
</dbReference>
<dbReference type="Pfam" id="PF17757">
    <property type="entry name" value="UvrB_inter"/>
    <property type="match status" value="1"/>
</dbReference>
<dbReference type="AlphaFoldDB" id="A0A7X2D1P9"/>
<dbReference type="SMART" id="SM00982">
    <property type="entry name" value="TRCF"/>
    <property type="match status" value="1"/>
</dbReference>
<dbReference type="SMART" id="SM00490">
    <property type="entry name" value="HELICc"/>
    <property type="match status" value="1"/>
</dbReference>
<dbReference type="GO" id="GO:0005524">
    <property type="term" value="F:ATP binding"/>
    <property type="evidence" value="ECO:0007669"/>
    <property type="project" value="UniProtKB-UniRule"/>
</dbReference>
<accession>A0A7X2D1P9</accession>
<dbReference type="InterPro" id="IPR027417">
    <property type="entry name" value="P-loop_NTPase"/>
</dbReference>
<dbReference type="InterPro" id="IPR001650">
    <property type="entry name" value="Helicase_C-like"/>
</dbReference>
<proteinExistence type="inferred from homology"/>
<dbReference type="GO" id="GO:0006355">
    <property type="term" value="P:regulation of DNA-templated transcription"/>
    <property type="evidence" value="ECO:0007669"/>
    <property type="project" value="UniProtKB-UniRule"/>
</dbReference>
<feature type="domain" description="Helicase ATP-binding" evidence="10">
    <location>
        <begin position="623"/>
        <end position="784"/>
    </location>
</feature>
<dbReference type="Gene3D" id="3.30.2060.10">
    <property type="entry name" value="Penicillin-binding protein 1b domain"/>
    <property type="match status" value="1"/>
</dbReference>
<gene>
    <name evidence="9 12" type="primary">mfd</name>
    <name evidence="12" type="ORF">GHI93_07055</name>
</gene>
<dbReference type="PROSITE" id="PS51192">
    <property type="entry name" value="HELICASE_ATP_BIND_1"/>
    <property type="match status" value="1"/>
</dbReference>
<dbReference type="Pfam" id="PF02559">
    <property type="entry name" value="CarD_TRCF_RID"/>
    <property type="match status" value="1"/>
</dbReference>
<dbReference type="SUPFAM" id="SSF141259">
    <property type="entry name" value="CarD-like"/>
    <property type="match status" value="1"/>
</dbReference>
<dbReference type="Gene3D" id="3.40.50.11180">
    <property type="match status" value="1"/>
</dbReference>
<dbReference type="InterPro" id="IPR036101">
    <property type="entry name" value="CarD-like/TRCF_RID_sf"/>
</dbReference>
<keyword evidence="2 9" id="KW-0547">Nucleotide-binding</keyword>
<evidence type="ECO:0000313" key="13">
    <source>
        <dbReference type="Proteomes" id="UP000439550"/>
    </source>
</evidence>
<keyword evidence="6 9" id="KW-0067">ATP-binding</keyword>
<evidence type="ECO:0000259" key="10">
    <source>
        <dbReference type="PROSITE" id="PS51192"/>
    </source>
</evidence>
<evidence type="ECO:0000256" key="5">
    <source>
        <dbReference type="ARBA" id="ARBA00022806"/>
    </source>
</evidence>
<keyword evidence="8 9" id="KW-0234">DNA repair</keyword>
<evidence type="ECO:0000256" key="8">
    <source>
        <dbReference type="ARBA" id="ARBA00023204"/>
    </source>
</evidence>
<dbReference type="InterPro" id="IPR041471">
    <property type="entry name" value="UvrB_inter"/>
</dbReference>
<dbReference type="SMART" id="SM01058">
    <property type="entry name" value="CarD_TRCF"/>
    <property type="match status" value="1"/>
</dbReference>
<keyword evidence="4 9" id="KW-0378">Hydrolase</keyword>
<dbReference type="Gene3D" id="3.40.50.300">
    <property type="entry name" value="P-loop containing nucleotide triphosphate hydrolases"/>
    <property type="match status" value="2"/>
</dbReference>
<dbReference type="EC" id="3.6.4.-" evidence="9"/>
<comment type="subcellular location">
    <subcellularLocation>
        <location evidence="9">Cytoplasm</location>
    </subcellularLocation>
</comment>
<dbReference type="InterPro" id="IPR003711">
    <property type="entry name" value="CarD-like/TRCF_RID"/>
</dbReference>
<keyword evidence="5" id="KW-0347">Helicase</keyword>
<dbReference type="EMBL" id="WITJ01000008">
    <property type="protein sequence ID" value="MQW39682.1"/>
    <property type="molecule type" value="Genomic_DNA"/>
</dbReference>
<dbReference type="Gene3D" id="3.90.1150.50">
    <property type="entry name" value="Transcription-repair-coupling factor, D7 domain"/>
    <property type="match status" value="1"/>
</dbReference>
<evidence type="ECO:0000256" key="3">
    <source>
        <dbReference type="ARBA" id="ARBA00022763"/>
    </source>
</evidence>
<dbReference type="InterPro" id="IPR004576">
    <property type="entry name" value="Mfd"/>
</dbReference>
<reference evidence="12 13" key="1">
    <citation type="submission" date="2019-10" db="EMBL/GenBank/DDBJ databases">
        <authorList>
            <person name="Dong K."/>
        </authorList>
    </citation>
    <scope>NUCLEOTIDE SEQUENCE [LARGE SCALE GENOMIC DNA]</scope>
    <source>
        <strain evidence="12 13">DSM 28960</strain>
    </source>
</reference>
<dbReference type="CDD" id="cd17991">
    <property type="entry name" value="DEXHc_TRCF"/>
    <property type="match status" value="1"/>
</dbReference>
<dbReference type="GO" id="GO:0005737">
    <property type="term" value="C:cytoplasm"/>
    <property type="evidence" value="ECO:0007669"/>
    <property type="project" value="UniProtKB-SubCell"/>
</dbReference>
<evidence type="ECO:0000259" key="11">
    <source>
        <dbReference type="PROSITE" id="PS51194"/>
    </source>
</evidence>
<dbReference type="GO" id="GO:0003678">
    <property type="term" value="F:DNA helicase activity"/>
    <property type="evidence" value="ECO:0007669"/>
    <property type="project" value="TreeGrafter"/>
</dbReference>
<dbReference type="HAMAP" id="MF_00969">
    <property type="entry name" value="TRCF"/>
    <property type="match status" value="1"/>
</dbReference>
<dbReference type="SUPFAM" id="SSF143517">
    <property type="entry name" value="TRCF domain-like"/>
    <property type="match status" value="1"/>
</dbReference>
<dbReference type="PROSITE" id="PS51194">
    <property type="entry name" value="HELICASE_CTER"/>
    <property type="match status" value="1"/>
</dbReference>
<dbReference type="InterPro" id="IPR014001">
    <property type="entry name" value="Helicase_ATP-bd"/>
</dbReference>
<dbReference type="GO" id="GO:0003684">
    <property type="term" value="F:damaged DNA binding"/>
    <property type="evidence" value="ECO:0007669"/>
    <property type="project" value="InterPro"/>
</dbReference>